<gene>
    <name evidence="10" type="ORF">SCABRO_00162</name>
</gene>
<keyword evidence="8" id="KW-0812">Transmembrane</keyword>
<keyword evidence="2" id="KW-0813">Transport</keyword>
<dbReference type="InterPro" id="IPR051829">
    <property type="entry name" value="Multiheme_Cytochr_ET"/>
</dbReference>
<evidence type="ECO:0000256" key="2">
    <source>
        <dbReference type="ARBA" id="ARBA00022448"/>
    </source>
</evidence>
<organism evidence="10 11">
    <name type="scientific">Candidatus Scalindua brodae</name>
    <dbReference type="NCBI Taxonomy" id="237368"/>
    <lineage>
        <taxon>Bacteria</taxon>
        <taxon>Pseudomonadati</taxon>
        <taxon>Planctomycetota</taxon>
        <taxon>Candidatus Brocadiia</taxon>
        <taxon>Candidatus Brocadiales</taxon>
        <taxon>Candidatus Scalinduaceae</taxon>
        <taxon>Candidatus Scalindua</taxon>
    </lineage>
</organism>
<name>A0A0B0ETS1_9BACT</name>
<keyword evidence="5" id="KW-0732">Signal</keyword>
<dbReference type="Gene3D" id="1.10.3820.10">
    <property type="entry name" value="Di-heme elbow motif domain"/>
    <property type="match status" value="1"/>
</dbReference>
<dbReference type="EMBL" id="JRYO01000018">
    <property type="protein sequence ID" value="KHE94070.1"/>
    <property type="molecule type" value="Genomic_DNA"/>
</dbReference>
<feature type="domain" description="NapC/NirT cytochrome c N-terminal" evidence="9">
    <location>
        <begin position="9"/>
        <end position="161"/>
    </location>
</feature>
<feature type="transmembrane region" description="Helical" evidence="8">
    <location>
        <begin position="12"/>
        <end position="35"/>
    </location>
</feature>
<evidence type="ECO:0000256" key="4">
    <source>
        <dbReference type="ARBA" id="ARBA00022723"/>
    </source>
</evidence>
<dbReference type="PANTHER" id="PTHR35038:SF6">
    <property type="entry name" value="SURFACE LOCALIZED DECAHEME CYTOCHROME C LIPOPROTEIN"/>
    <property type="match status" value="1"/>
</dbReference>
<evidence type="ECO:0000313" key="10">
    <source>
        <dbReference type="EMBL" id="KHE94070.1"/>
    </source>
</evidence>
<dbReference type="GO" id="GO:0016491">
    <property type="term" value="F:oxidoreductase activity"/>
    <property type="evidence" value="ECO:0007669"/>
    <property type="project" value="TreeGrafter"/>
</dbReference>
<evidence type="ECO:0000256" key="6">
    <source>
        <dbReference type="ARBA" id="ARBA00022982"/>
    </source>
</evidence>
<accession>A0A0B0ETS1</accession>
<evidence type="ECO:0000256" key="3">
    <source>
        <dbReference type="ARBA" id="ARBA00022617"/>
    </source>
</evidence>
<comment type="caution">
    <text evidence="10">The sequence shown here is derived from an EMBL/GenBank/DDBJ whole genome shotgun (WGS) entry which is preliminary data.</text>
</comment>
<evidence type="ECO:0000256" key="8">
    <source>
        <dbReference type="SAM" id="Phobius"/>
    </source>
</evidence>
<keyword evidence="3" id="KW-0349">Heme</keyword>
<dbReference type="AlphaFoldDB" id="A0A0B0ETS1"/>
<comment type="subcellular location">
    <subcellularLocation>
        <location evidence="1">Cell envelope</location>
    </subcellularLocation>
</comment>
<dbReference type="InterPro" id="IPR005126">
    <property type="entry name" value="NapC/NirT_cyt_c_N"/>
</dbReference>
<keyword evidence="4" id="KW-0479">Metal-binding</keyword>
<dbReference type="Proteomes" id="UP000030652">
    <property type="component" value="Unassembled WGS sequence"/>
</dbReference>
<dbReference type="PANTHER" id="PTHR35038">
    <property type="entry name" value="DISSIMILATORY SULFITE REDUCTASE SIRA"/>
    <property type="match status" value="1"/>
</dbReference>
<dbReference type="InterPro" id="IPR038266">
    <property type="entry name" value="NapC/NirT_cytc_sf"/>
</dbReference>
<dbReference type="eggNOG" id="COG3005">
    <property type="taxonomic scope" value="Bacteria"/>
</dbReference>
<keyword evidence="7" id="KW-0408">Iron</keyword>
<evidence type="ECO:0000259" key="9">
    <source>
        <dbReference type="Pfam" id="PF03264"/>
    </source>
</evidence>
<dbReference type="SUPFAM" id="SSF48695">
    <property type="entry name" value="Multiheme cytochromes"/>
    <property type="match status" value="1"/>
</dbReference>
<dbReference type="Pfam" id="PF03264">
    <property type="entry name" value="Cytochrom_NNT"/>
    <property type="match status" value="1"/>
</dbReference>
<proteinExistence type="predicted"/>
<dbReference type="InterPro" id="IPR036280">
    <property type="entry name" value="Multihaem_cyt_sf"/>
</dbReference>
<evidence type="ECO:0000256" key="5">
    <source>
        <dbReference type="ARBA" id="ARBA00022729"/>
    </source>
</evidence>
<evidence type="ECO:0000256" key="7">
    <source>
        <dbReference type="ARBA" id="ARBA00023004"/>
    </source>
</evidence>
<evidence type="ECO:0000256" key="1">
    <source>
        <dbReference type="ARBA" id="ARBA00004196"/>
    </source>
</evidence>
<dbReference type="GO" id="GO:0046872">
    <property type="term" value="F:metal ion binding"/>
    <property type="evidence" value="ECO:0007669"/>
    <property type="project" value="UniProtKB-KW"/>
</dbReference>
<protein>
    <submittedName>
        <fullName evidence="10">Putative heme protein</fullName>
    </submittedName>
</protein>
<keyword evidence="8" id="KW-1133">Transmembrane helix</keyword>
<keyword evidence="8" id="KW-0472">Membrane</keyword>
<reference evidence="10 11" key="1">
    <citation type="submission" date="2014-10" db="EMBL/GenBank/DDBJ databases">
        <title>Draft genome of anammox bacterium scalindua brodae, obtained using differential coverage binning of sequence data from two enrichment reactors.</title>
        <authorList>
            <person name="Speth D.R."/>
            <person name="Russ L."/>
            <person name="Kartal B."/>
            <person name="Op den Camp H.J."/>
            <person name="Dutilh B.E."/>
            <person name="Jetten M.S."/>
        </authorList>
    </citation>
    <scope>NUCLEOTIDE SEQUENCE [LARGE SCALE GENOMIC DNA]</scope>
    <source>
        <strain evidence="10">RU1</strain>
    </source>
</reference>
<keyword evidence="6" id="KW-0249">Electron transport</keyword>
<sequence>MLENIRKRDKKAVRILSIVTILSVICCLTLVVITAHKPNSPKFCVRCHSMAPSYKTWNETVSCNTGCLSCHTDNNSGRTLSVEIEDNNCTNTDCHPFEKLTSKVSNYKDLFSFNHKTHLKEYPTNLKLKCTGCHSYLGSNAEEDGKIRHFGIDENTCYICHFIERETPLLTAKDKIAVDECSLCHKDVAVKVMIYEKEFDHLEFVKERKVKCANCHLDVVHRDGNVEEKNCYRCHTKIPKEYLGAERMHDDHVRKHKVPCSPCHNEILHKWGDEYIDNILPARNAVAENENSSMVSSVTGRTRQRVVSIYTKEQESVFGNVPYLLQRKLYAGKGGRGVGDSPDPMYLATVNCTACHKNRDLSVHPLTCNVCHEKGFHKTMAEQQEYITGLLSSLSELLVESQKRGVSRSLIDEAQYNYDLVTSDGSFGVHNIKYVKDLINYSIQNLE</sequence>
<evidence type="ECO:0000313" key="11">
    <source>
        <dbReference type="Proteomes" id="UP000030652"/>
    </source>
</evidence>
<dbReference type="GO" id="GO:0030313">
    <property type="term" value="C:cell envelope"/>
    <property type="evidence" value="ECO:0007669"/>
    <property type="project" value="UniProtKB-SubCell"/>
</dbReference>